<feature type="transmembrane region" description="Helical" evidence="9">
    <location>
        <begin position="269"/>
        <end position="287"/>
    </location>
</feature>
<dbReference type="InterPro" id="IPR018047">
    <property type="entry name" value="Ammonium_transpt_CS"/>
</dbReference>
<keyword evidence="5 9" id="KW-1133">Transmembrane helix</keyword>
<evidence type="ECO:0000256" key="8">
    <source>
        <dbReference type="ARBA" id="ARBA00050025"/>
    </source>
</evidence>
<dbReference type="GO" id="GO:0008519">
    <property type="term" value="F:ammonium channel activity"/>
    <property type="evidence" value="ECO:0007669"/>
    <property type="project" value="InterPro"/>
</dbReference>
<dbReference type="InterPro" id="IPR024041">
    <property type="entry name" value="NH4_transpt_AmtB-like_dom"/>
</dbReference>
<proteinExistence type="inferred from homology"/>
<protein>
    <recommendedName>
        <fullName evidence="8 9">Ammonium transporter</fullName>
    </recommendedName>
</protein>
<comment type="similarity">
    <text evidence="2 9">Belongs to the ammonia transporter channel (TC 1.A.11.2) family.</text>
</comment>
<dbReference type="PANTHER" id="PTHR43029">
    <property type="entry name" value="AMMONIUM TRANSPORTER MEP2"/>
    <property type="match status" value="1"/>
</dbReference>
<dbReference type="GeneID" id="61221377"/>
<dbReference type="EMBL" id="LM676414">
    <property type="protein sequence ID" value="CEP26567.1"/>
    <property type="molecule type" value="Genomic_DNA"/>
</dbReference>
<feature type="transmembrane region" description="Helical" evidence="9">
    <location>
        <begin position="96"/>
        <end position="116"/>
    </location>
</feature>
<evidence type="ECO:0000256" key="2">
    <source>
        <dbReference type="ARBA" id="ARBA00005887"/>
    </source>
</evidence>
<evidence type="ECO:0000256" key="9">
    <source>
        <dbReference type="RuleBase" id="RU362002"/>
    </source>
</evidence>
<dbReference type="GO" id="GO:0005886">
    <property type="term" value="C:plasma membrane"/>
    <property type="evidence" value="ECO:0007669"/>
    <property type="project" value="UniProtKB-SubCell"/>
</dbReference>
<feature type="transmembrane region" description="Helical" evidence="9">
    <location>
        <begin position="237"/>
        <end position="257"/>
    </location>
</feature>
<evidence type="ECO:0000256" key="7">
    <source>
        <dbReference type="ARBA" id="ARBA00023177"/>
    </source>
</evidence>
<dbReference type="Gene3D" id="1.10.3430.10">
    <property type="entry name" value="Ammonium transporter AmtB like domains"/>
    <property type="match status" value="1"/>
</dbReference>
<feature type="transmembrane region" description="Helical" evidence="9">
    <location>
        <begin position="171"/>
        <end position="194"/>
    </location>
</feature>
<keyword evidence="4 9" id="KW-0812">Transmembrane</keyword>
<evidence type="ECO:0000256" key="5">
    <source>
        <dbReference type="ARBA" id="ARBA00022989"/>
    </source>
</evidence>
<evidence type="ECO:0000313" key="11">
    <source>
        <dbReference type="EMBL" id="CEP26567.1"/>
    </source>
</evidence>
<dbReference type="Pfam" id="PF00909">
    <property type="entry name" value="Ammonium_transp"/>
    <property type="match status" value="1"/>
</dbReference>
<reference evidence="11" key="1">
    <citation type="submission" date="2014-08" db="EMBL/GenBank/DDBJ databases">
        <authorList>
            <person name="Falentin Helene"/>
        </authorList>
    </citation>
    <scope>NUCLEOTIDE SEQUENCE</scope>
</reference>
<feature type="transmembrane region" description="Helical" evidence="9">
    <location>
        <begin position="128"/>
        <end position="151"/>
    </location>
</feature>
<feature type="transmembrane region" description="Helical" evidence="9">
    <location>
        <begin position="44"/>
        <end position="62"/>
    </location>
</feature>
<dbReference type="InterPro" id="IPR029020">
    <property type="entry name" value="Ammonium/urea_transptr"/>
</dbReference>
<evidence type="ECO:0000256" key="6">
    <source>
        <dbReference type="ARBA" id="ARBA00023136"/>
    </source>
</evidence>
<dbReference type="NCBIfam" id="TIGR00836">
    <property type="entry name" value="amt"/>
    <property type="match status" value="1"/>
</dbReference>
<keyword evidence="7 9" id="KW-0924">Ammonia transport</keyword>
<feature type="transmembrane region" description="Helical" evidence="9">
    <location>
        <begin position="293"/>
        <end position="311"/>
    </location>
</feature>
<keyword evidence="6 9" id="KW-0472">Membrane</keyword>
<feature type="domain" description="Ammonium transporter AmtB-like" evidence="10">
    <location>
        <begin position="12"/>
        <end position="414"/>
    </location>
</feature>
<evidence type="ECO:0000256" key="3">
    <source>
        <dbReference type="ARBA" id="ARBA00022448"/>
    </source>
</evidence>
<dbReference type="AlphaFoldDB" id="A0A068VV06"/>
<comment type="subcellular location">
    <subcellularLocation>
        <location evidence="9">Cell membrane</location>
        <topology evidence="9">Multi-pass membrane protein</topology>
    </subcellularLocation>
    <subcellularLocation>
        <location evidence="1">Membrane</location>
        <topology evidence="1">Multi-pass membrane protein</topology>
    </subcellularLocation>
</comment>
<feature type="transmembrane region" description="Helical" evidence="9">
    <location>
        <begin position="12"/>
        <end position="32"/>
    </location>
</feature>
<keyword evidence="3 9" id="KW-0813">Transport</keyword>
<gene>
    <name evidence="11" type="ORF">PFCIRM138_08240</name>
</gene>
<organism evidence="11">
    <name type="scientific">Propionibacterium freudenreichii subsp. freudenreichii</name>
    <dbReference type="NCBI Taxonomy" id="66712"/>
    <lineage>
        <taxon>Bacteria</taxon>
        <taxon>Bacillati</taxon>
        <taxon>Actinomycetota</taxon>
        <taxon>Actinomycetes</taxon>
        <taxon>Propionibacteriales</taxon>
        <taxon>Propionibacteriaceae</taxon>
        <taxon>Propionibacterium</taxon>
    </lineage>
</organism>
<evidence type="ECO:0000256" key="1">
    <source>
        <dbReference type="ARBA" id="ARBA00004141"/>
    </source>
</evidence>
<sequence>MIALEISAGDTAWVLISAALVLFMTPMLAFFYGGMVRAKGVLNMMMMSIIAMGIVGVLWVLFGFSEAFGNSWHGLIGNPFQYAGLKGLATAQFGTIPAFAFVGFQAAFAILAVALISGAVADRMKFGAWCLFAAFWSVLVYFPAAHWVFAFDGYAADKGGWIANSLKVFDFAGGTAIHINAGAAALALAIVLGTRKGFGTRPMRPHNLTLVMLGAAGLWFGWFGFNAGSALGANGTASLAWTNTLAATCAAMSAWALTERIRDGHATSLGAASGVVAGLVAITPACATVSPLGALAIGVLAGVGCCYAVGLKYKLGYDDSLDVVGVHLVGGIIGTLAVGLFCKADLTNGINGLFYGGGFEQLGRQALGAVAMFAFSFIVSSLIALVIKKTIGIRVSNEVEYGGMDISQHAEIGYDLSIIGYSSTKSVRRTIIVPPDASSLTDKPARTQEEASA</sequence>
<dbReference type="PROSITE" id="PS01219">
    <property type="entry name" value="AMMONIUM_TRANSP"/>
    <property type="match status" value="1"/>
</dbReference>
<feature type="transmembrane region" description="Helical" evidence="9">
    <location>
        <begin position="366"/>
        <end position="387"/>
    </location>
</feature>
<name>A0A068VV06_PROFF</name>
<accession>A0A068VV06</accession>
<evidence type="ECO:0000256" key="4">
    <source>
        <dbReference type="ARBA" id="ARBA00022692"/>
    </source>
</evidence>
<dbReference type="SUPFAM" id="SSF111352">
    <property type="entry name" value="Ammonium transporter"/>
    <property type="match status" value="1"/>
</dbReference>
<dbReference type="InterPro" id="IPR001905">
    <property type="entry name" value="Ammonium_transpt"/>
</dbReference>
<feature type="transmembrane region" description="Helical" evidence="9">
    <location>
        <begin position="323"/>
        <end position="346"/>
    </location>
</feature>
<evidence type="ECO:0000259" key="10">
    <source>
        <dbReference type="Pfam" id="PF00909"/>
    </source>
</evidence>
<dbReference type="RefSeq" id="WP_013161879.1">
    <property type="nucleotide sequence ID" value="NZ_HG975508.1"/>
</dbReference>
<feature type="transmembrane region" description="Helical" evidence="9">
    <location>
        <begin position="206"/>
        <end position="225"/>
    </location>
</feature>
<dbReference type="PANTHER" id="PTHR43029:SF10">
    <property type="entry name" value="AMMONIUM TRANSPORTER MEP2"/>
    <property type="match status" value="1"/>
</dbReference>